<reference evidence="1 2" key="2">
    <citation type="journal article" date="2015" name="PLoS ONE">
        <title>Whole-Genome Optical Mapping and Finished Genome Sequence of Sphingobacterium deserti sp. nov., a New Species Isolated from the Western Desert of China.</title>
        <authorList>
            <person name="Teng C."/>
            <person name="Zhou Z."/>
            <person name="Molnar I."/>
            <person name="Li X."/>
            <person name="Tang R."/>
            <person name="Chen M."/>
            <person name="Wang L."/>
            <person name="Su S."/>
            <person name="Zhang W."/>
            <person name="Lin M."/>
        </authorList>
    </citation>
    <scope>NUCLEOTIDE SEQUENCE [LARGE SCALE GENOMIC DNA]</scope>
    <source>
        <strain evidence="2">ACCC05744</strain>
    </source>
</reference>
<sequence length="140" mass="16387">MVFVIIGFSIIGCKKDKNIVEEQVSIAELQGTWLASRFTEKSYDAQNNALVSESGDTYPVNERSVVYDGSEIRFYRNGALRNTYTFVIVEDEIRMKQESEDYILKIRLYADSLHSHTEEYDYQENGIAMKRVREIFYEKK</sequence>
<name>A0A0B8T536_9SPHI</name>
<evidence type="ECO:0000313" key="1">
    <source>
        <dbReference type="EMBL" id="KGE12519.1"/>
    </source>
</evidence>
<organism evidence="1 2">
    <name type="scientific">Sphingobacterium deserti</name>
    <dbReference type="NCBI Taxonomy" id="1229276"/>
    <lineage>
        <taxon>Bacteria</taxon>
        <taxon>Pseudomonadati</taxon>
        <taxon>Bacteroidota</taxon>
        <taxon>Sphingobacteriia</taxon>
        <taxon>Sphingobacteriales</taxon>
        <taxon>Sphingobacteriaceae</taxon>
        <taxon>Sphingobacterium</taxon>
    </lineage>
</organism>
<dbReference type="EMBL" id="JJMU01000066">
    <property type="protein sequence ID" value="KGE12519.1"/>
    <property type="molecule type" value="Genomic_DNA"/>
</dbReference>
<reference evidence="2" key="1">
    <citation type="submission" date="2014-04" db="EMBL/GenBank/DDBJ databases">
        <title>Whole-Genome optical mapping and complete genome sequence of Sphingobacterium deserti sp. nov., a new spaces isolated from desert in the west of China.</title>
        <authorList>
            <person name="Teng C."/>
            <person name="Zhou Z."/>
            <person name="Li X."/>
            <person name="Chen M."/>
            <person name="Lin M."/>
            <person name="Wang L."/>
            <person name="Su S."/>
            <person name="Zhang C."/>
            <person name="Zhang W."/>
        </authorList>
    </citation>
    <scope>NUCLEOTIDE SEQUENCE [LARGE SCALE GENOMIC DNA]</scope>
    <source>
        <strain evidence="2">ACCC05744</strain>
    </source>
</reference>
<dbReference type="PATRIC" id="fig|1229276.3.peg.3675"/>
<dbReference type="AlphaFoldDB" id="A0A0B8T536"/>
<gene>
    <name evidence="1" type="ORF">DI53_3559</name>
</gene>
<protein>
    <recommendedName>
        <fullName evidence="3">Lipocalin-like domain-containing protein</fullName>
    </recommendedName>
</protein>
<evidence type="ECO:0008006" key="3">
    <source>
        <dbReference type="Google" id="ProtNLM"/>
    </source>
</evidence>
<proteinExistence type="predicted"/>
<dbReference type="STRING" id="1229276.DI53_3559"/>
<keyword evidence="2" id="KW-1185">Reference proteome</keyword>
<accession>A0A0B8T536</accession>
<dbReference type="Proteomes" id="UP000031802">
    <property type="component" value="Unassembled WGS sequence"/>
</dbReference>
<evidence type="ECO:0000313" key="2">
    <source>
        <dbReference type="Proteomes" id="UP000031802"/>
    </source>
</evidence>
<comment type="caution">
    <text evidence="1">The sequence shown here is derived from an EMBL/GenBank/DDBJ whole genome shotgun (WGS) entry which is preliminary data.</text>
</comment>